<organism evidence="1">
    <name type="scientific">viral metagenome</name>
    <dbReference type="NCBI Taxonomy" id="1070528"/>
    <lineage>
        <taxon>unclassified sequences</taxon>
        <taxon>metagenomes</taxon>
        <taxon>organismal metagenomes</taxon>
    </lineage>
</organism>
<reference evidence="1" key="1">
    <citation type="journal article" date="2020" name="Nature">
        <title>Giant virus diversity and host interactions through global metagenomics.</title>
        <authorList>
            <person name="Schulz F."/>
            <person name="Roux S."/>
            <person name="Paez-Espino D."/>
            <person name="Jungbluth S."/>
            <person name="Walsh D.A."/>
            <person name="Denef V.J."/>
            <person name="McMahon K.D."/>
            <person name="Konstantinidis K.T."/>
            <person name="Eloe-Fadrosh E.A."/>
            <person name="Kyrpides N.C."/>
            <person name="Woyke T."/>
        </authorList>
    </citation>
    <scope>NUCLEOTIDE SEQUENCE</scope>
    <source>
        <strain evidence="1">GVMAG-M-3300025880-75</strain>
    </source>
</reference>
<dbReference type="AlphaFoldDB" id="A0A6C0JET9"/>
<sequence>MEKRINTKTRTYLQLFKNNIKELVGELNIPEYKTNTLLQFVYDYQPLEFDKIDFQKRKRVKNIVPFYERCCALRANNEQCTRRKKGDDKFCGTHTKGIPHGEINSEQEKPTHTKTTVWVQDIKGIVYYIDDSNNVYDPQDVLNNIVNPKIIAKYILNDGEYSIPSLSKK</sequence>
<name>A0A6C0JET9_9ZZZZ</name>
<evidence type="ECO:0000313" key="1">
    <source>
        <dbReference type="EMBL" id="QHU02278.1"/>
    </source>
</evidence>
<accession>A0A6C0JET9</accession>
<proteinExistence type="predicted"/>
<dbReference type="EMBL" id="MN740355">
    <property type="protein sequence ID" value="QHU02278.1"/>
    <property type="molecule type" value="Genomic_DNA"/>
</dbReference>
<protein>
    <submittedName>
        <fullName evidence="1">Uncharacterized protein</fullName>
    </submittedName>
</protein>